<name>A0AAJ0FCI7_9PEZI</name>
<sequence>MRLTHLFASILCCTSAAKAAVDSPRLQWRPPKNQQQKANAPLPIAKRQSENATFLNSNSSKFVVNGTAIPDVDFDIGESYAGLLPIGGDSDGELYFWFFPSTSNKAEKEILLWLNGGPGCSSLDGLLKEHGPFTWGTGTYAPIQNPWSWHHLTNIVYVEQPVGTGFSKGTVTAKNEDDVAEQFMGFWKNFIDTFSLQGYKVYIAGESYAGMYCPYIASHMLDANDTAYFDVKGMLIYDPVIEDGVLQEAPTRYFVDYWANVFPLNDTTKAQIANRSEACGYDSFTDKYLTFPPPGPQPVAADLPGMNGTRIRHDCVMFDLVADAILEINPGWNLYQVAQLLPVPDDVLGFPYSDFYVAPGREIYFNRTDVKKAINAPLDVDWQICAEESVFDSDHDGSDPSSYAAIPNVVDRTKNVQIAHGSMDFVLLANSTLLAIQNMTWGGKQGFQSLPQSPLFVPHHDNPSVAGTSGQGVLGTWHEERGLTWALVELTGHMVPMWQAALAFRQVEVLLGRVDALNSTTPFPMYANASQPAADELGSGTGSPIQWNGKSGPGASGCSSGGSSTTTGQSSTASCKFPSVNIARWSLLV</sequence>
<dbReference type="InterPro" id="IPR029058">
    <property type="entry name" value="AB_hydrolase_fold"/>
</dbReference>
<dbReference type="GO" id="GO:0004185">
    <property type="term" value="F:serine-type carboxypeptidase activity"/>
    <property type="evidence" value="ECO:0007669"/>
    <property type="project" value="UniProtKB-UniRule"/>
</dbReference>
<dbReference type="PANTHER" id="PTHR11802:SF479">
    <property type="entry name" value="CARBOXYPEPTIDASE"/>
    <property type="match status" value="1"/>
</dbReference>
<dbReference type="InterPro" id="IPR001563">
    <property type="entry name" value="Peptidase_S10"/>
</dbReference>
<dbReference type="Proteomes" id="UP001244011">
    <property type="component" value="Unassembled WGS sequence"/>
</dbReference>
<feature type="compositionally biased region" description="Low complexity" evidence="7">
    <location>
        <begin position="556"/>
        <end position="574"/>
    </location>
</feature>
<comment type="similarity">
    <text evidence="1 6">Belongs to the peptidase S10 family.</text>
</comment>
<dbReference type="PROSITE" id="PS00131">
    <property type="entry name" value="CARBOXYPEPT_SER_SER"/>
    <property type="match status" value="1"/>
</dbReference>
<proteinExistence type="inferred from homology"/>
<feature type="signal peptide" evidence="6">
    <location>
        <begin position="1"/>
        <end position="19"/>
    </location>
</feature>
<dbReference type="Pfam" id="PF00450">
    <property type="entry name" value="Peptidase_S10"/>
    <property type="match status" value="1"/>
</dbReference>
<dbReference type="GO" id="GO:0006508">
    <property type="term" value="P:proteolysis"/>
    <property type="evidence" value="ECO:0007669"/>
    <property type="project" value="UniProtKB-KW"/>
</dbReference>
<dbReference type="Gene3D" id="3.40.50.1820">
    <property type="entry name" value="alpha/beta hydrolase"/>
    <property type="match status" value="1"/>
</dbReference>
<dbReference type="GeneID" id="85308089"/>
<evidence type="ECO:0000256" key="3">
    <source>
        <dbReference type="ARBA" id="ARBA00022670"/>
    </source>
</evidence>
<keyword evidence="5" id="KW-0325">Glycoprotein</keyword>
<gene>
    <name evidence="8" type="ORF">QBC33DRAFT_458788</name>
</gene>
<keyword evidence="2 6" id="KW-0121">Carboxypeptidase</keyword>
<protein>
    <recommendedName>
        <fullName evidence="6">Carboxypeptidase</fullName>
        <ecNumber evidence="6">3.4.16.-</ecNumber>
    </recommendedName>
</protein>
<keyword evidence="4 6" id="KW-0378">Hydrolase</keyword>
<evidence type="ECO:0000256" key="7">
    <source>
        <dbReference type="SAM" id="MobiDB-lite"/>
    </source>
</evidence>
<evidence type="ECO:0000313" key="9">
    <source>
        <dbReference type="Proteomes" id="UP001244011"/>
    </source>
</evidence>
<evidence type="ECO:0000256" key="1">
    <source>
        <dbReference type="ARBA" id="ARBA00009431"/>
    </source>
</evidence>
<keyword evidence="6" id="KW-0732">Signal</keyword>
<reference evidence="8" key="1">
    <citation type="submission" date="2023-06" db="EMBL/GenBank/DDBJ databases">
        <title>Genome-scale phylogeny and comparative genomics of the fungal order Sordariales.</title>
        <authorList>
            <consortium name="Lawrence Berkeley National Laboratory"/>
            <person name="Hensen N."/>
            <person name="Bonometti L."/>
            <person name="Westerberg I."/>
            <person name="Brannstrom I.O."/>
            <person name="Guillou S."/>
            <person name="Cros-Aarteil S."/>
            <person name="Calhoun S."/>
            <person name="Haridas S."/>
            <person name="Kuo A."/>
            <person name="Mondo S."/>
            <person name="Pangilinan J."/>
            <person name="Riley R."/>
            <person name="Labutti K."/>
            <person name="Andreopoulos B."/>
            <person name="Lipzen A."/>
            <person name="Chen C."/>
            <person name="Yanf M."/>
            <person name="Daum C."/>
            <person name="Ng V."/>
            <person name="Clum A."/>
            <person name="Steindorff A."/>
            <person name="Ohm R."/>
            <person name="Martin F."/>
            <person name="Silar P."/>
            <person name="Natvig D."/>
            <person name="Lalanne C."/>
            <person name="Gautier V."/>
            <person name="Ament-Velasquez S.L."/>
            <person name="Kruys A."/>
            <person name="Hutchinson M.I."/>
            <person name="Powell A.J."/>
            <person name="Barry K."/>
            <person name="Miller A.N."/>
            <person name="Grigoriev I.V."/>
            <person name="Debuchy R."/>
            <person name="Gladieux P."/>
            <person name="Thoren M.H."/>
            <person name="Johannesson H."/>
        </authorList>
    </citation>
    <scope>NUCLEOTIDE SEQUENCE</scope>
    <source>
        <strain evidence="8">8032-3</strain>
    </source>
</reference>
<dbReference type="SUPFAM" id="SSF53474">
    <property type="entry name" value="alpha/beta-Hydrolases"/>
    <property type="match status" value="1"/>
</dbReference>
<dbReference type="PRINTS" id="PR00724">
    <property type="entry name" value="CRBOXYPTASEC"/>
</dbReference>
<comment type="caution">
    <text evidence="8">The sequence shown here is derived from an EMBL/GenBank/DDBJ whole genome shotgun (WGS) entry which is preliminary data.</text>
</comment>
<dbReference type="RefSeq" id="XP_060279859.1">
    <property type="nucleotide sequence ID" value="XM_060424902.1"/>
</dbReference>
<keyword evidence="9" id="KW-1185">Reference proteome</keyword>
<organism evidence="8 9">
    <name type="scientific">Phialemonium atrogriseum</name>
    <dbReference type="NCBI Taxonomy" id="1093897"/>
    <lineage>
        <taxon>Eukaryota</taxon>
        <taxon>Fungi</taxon>
        <taxon>Dikarya</taxon>
        <taxon>Ascomycota</taxon>
        <taxon>Pezizomycotina</taxon>
        <taxon>Sordariomycetes</taxon>
        <taxon>Sordariomycetidae</taxon>
        <taxon>Cephalothecales</taxon>
        <taxon>Cephalothecaceae</taxon>
        <taxon>Phialemonium</taxon>
    </lineage>
</organism>
<accession>A0AAJ0FCI7</accession>
<evidence type="ECO:0000256" key="2">
    <source>
        <dbReference type="ARBA" id="ARBA00022645"/>
    </source>
</evidence>
<dbReference type="EMBL" id="MU839025">
    <property type="protein sequence ID" value="KAK1763646.1"/>
    <property type="molecule type" value="Genomic_DNA"/>
</dbReference>
<dbReference type="EC" id="3.4.16.-" evidence="6"/>
<dbReference type="PANTHER" id="PTHR11802">
    <property type="entry name" value="SERINE PROTEASE FAMILY S10 SERINE CARBOXYPEPTIDASE"/>
    <property type="match status" value="1"/>
</dbReference>
<evidence type="ECO:0000256" key="4">
    <source>
        <dbReference type="ARBA" id="ARBA00022801"/>
    </source>
</evidence>
<evidence type="ECO:0000313" key="8">
    <source>
        <dbReference type="EMBL" id="KAK1763646.1"/>
    </source>
</evidence>
<feature type="chain" id="PRO_5042316836" description="Carboxypeptidase" evidence="6">
    <location>
        <begin position="20"/>
        <end position="589"/>
    </location>
</feature>
<evidence type="ECO:0000256" key="6">
    <source>
        <dbReference type="RuleBase" id="RU361156"/>
    </source>
</evidence>
<feature type="region of interest" description="Disordered" evidence="7">
    <location>
        <begin position="534"/>
        <end position="574"/>
    </location>
</feature>
<dbReference type="InterPro" id="IPR018202">
    <property type="entry name" value="Ser_caboxypep_ser_AS"/>
</dbReference>
<keyword evidence="3 6" id="KW-0645">Protease</keyword>
<dbReference type="AlphaFoldDB" id="A0AAJ0FCI7"/>
<evidence type="ECO:0000256" key="5">
    <source>
        <dbReference type="ARBA" id="ARBA00023180"/>
    </source>
</evidence>